<feature type="region of interest" description="Disordered" evidence="2">
    <location>
        <begin position="23"/>
        <end position="57"/>
    </location>
</feature>
<evidence type="ECO:0000259" key="3">
    <source>
        <dbReference type="Pfam" id="PF01926"/>
    </source>
</evidence>
<keyword evidence="5" id="KW-1185">Reference proteome</keyword>
<dbReference type="EMBL" id="KL660323">
    <property type="protein sequence ID" value="KFA66904.1"/>
    <property type="molecule type" value="Genomic_DNA"/>
</dbReference>
<sequence length="417" mass="46416">MTRIDIDTVSDDGFDVVDVGRTDAVSDLDSSDHARAVSRDQAGPQEAQNPPASHQSGVLKDAQHGLLPARAQDDDSVHHLAQALSGIPLEDSYGSYYPSSHDSTGELKRDKSIYDRVKSYIPWSNKDVVIAVMGMTGSGKTTFISKVTGRSDLKIGHDLTSCTRDIEVIETKIGDTTVRFVDTPGFSDTHLSDTEVLQMIADYLATAYKNDMKLSGIIYLHPISDTRITHHATKNLEMFRKLTGEKNLKNVVLTTSMWDKVSPEEGARREAELKSKFWKVFVALGANVTRYNGSPDSARDVAAMLMGNHPFYLQLQEEMGRGNKLLRDTSAGRELMVEIGRMKKEHQREIEDLKATMLQASAEENKHVVEALKEHYQGKLAELQSTLRDERRMNESTINSLSERIQALESRSACSVM</sequence>
<dbReference type="Gene3D" id="3.40.50.300">
    <property type="entry name" value="P-loop containing nucleotide triphosphate hydrolases"/>
    <property type="match status" value="1"/>
</dbReference>
<dbReference type="OrthoDB" id="8954335at2759"/>
<dbReference type="InParanoid" id="A0A084QSG9"/>
<feature type="coiled-coil region" evidence="1">
    <location>
        <begin position="336"/>
        <end position="411"/>
    </location>
</feature>
<evidence type="ECO:0000313" key="4">
    <source>
        <dbReference type="EMBL" id="KFA66904.1"/>
    </source>
</evidence>
<organism evidence="4 5">
    <name type="scientific">Stachybotrys chlorohalonatus (strain IBT 40285)</name>
    <dbReference type="NCBI Taxonomy" id="1283841"/>
    <lineage>
        <taxon>Eukaryota</taxon>
        <taxon>Fungi</taxon>
        <taxon>Dikarya</taxon>
        <taxon>Ascomycota</taxon>
        <taxon>Pezizomycotina</taxon>
        <taxon>Sordariomycetes</taxon>
        <taxon>Hypocreomycetidae</taxon>
        <taxon>Hypocreales</taxon>
        <taxon>Stachybotryaceae</taxon>
        <taxon>Stachybotrys</taxon>
    </lineage>
</organism>
<name>A0A084QSG9_STAC4</name>
<dbReference type="Proteomes" id="UP000028524">
    <property type="component" value="Unassembled WGS sequence"/>
</dbReference>
<dbReference type="InterPro" id="IPR027417">
    <property type="entry name" value="P-loop_NTPase"/>
</dbReference>
<dbReference type="HOGENOM" id="CLU_018003_2_3_1"/>
<dbReference type="CDD" id="cd00882">
    <property type="entry name" value="Ras_like_GTPase"/>
    <property type="match status" value="1"/>
</dbReference>
<dbReference type="Pfam" id="PF01926">
    <property type="entry name" value="MMR_HSR1"/>
    <property type="match status" value="1"/>
</dbReference>
<reference evidence="4 5" key="1">
    <citation type="journal article" date="2014" name="BMC Genomics">
        <title>Comparative genome sequencing reveals chemotype-specific gene clusters in the toxigenic black mold Stachybotrys.</title>
        <authorList>
            <person name="Semeiks J."/>
            <person name="Borek D."/>
            <person name="Otwinowski Z."/>
            <person name="Grishin N.V."/>
        </authorList>
    </citation>
    <scope>NUCLEOTIDE SEQUENCE [LARGE SCALE GENOMIC DNA]</scope>
    <source>
        <strain evidence="4 5">IBT 40285</strain>
    </source>
</reference>
<feature type="domain" description="G" evidence="3">
    <location>
        <begin position="130"/>
        <end position="214"/>
    </location>
</feature>
<evidence type="ECO:0000256" key="1">
    <source>
        <dbReference type="SAM" id="Coils"/>
    </source>
</evidence>
<dbReference type="OMA" id="ISENRMT"/>
<feature type="compositionally biased region" description="Polar residues" evidence="2">
    <location>
        <begin position="46"/>
        <end position="56"/>
    </location>
</feature>
<keyword evidence="1" id="KW-0175">Coiled coil</keyword>
<dbReference type="STRING" id="1283841.A0A084QSG9"/>
<evidence type="ECO:0000256" key="2">
    <source>
        <dbReference type="SAM" id="MobiDB-lite"/>
    </source>
</evidence>
<dbReference type="InterPro" id="IPR006073">
    <property type="entry name" value="GTP-bd"/>
</dbReference>
<dbReference type="SUPFAM" id="SSF52540">
    <property type="entry name" value="P-loop containing nucleoside triphosphate hydrolases"/>
    <property type="match status" value="1"/>
</dbReference>
<accession>A0A084QSG9</accession>
<evidence type="ECO:0000313" key="5">
    <source>
        <dbReference type="Proteomes" id="UP000028524"/>
    </source>
</evidence>
<protein>
    <recommendedName>
        <fullName evidence="3">G domain-containing protein</fullName>
    </recommendedName>
</protein>
<gene>
    <name evidence="4" type="ORF">S40285_02332</name>
</gene>
<proteinExistence type="predicted"/>
<dbReference type="AlphaFoldDB" id="A0A084QSG9"/>
<dbReference type="GO" id="GO:0005525">
    <property type="term" value="F:GTP binding"/>
    <property type="evidence" value="ECO:0007669"/>
    <property type="project" value="InterPro"/>
</dbReference>